<accession>A0A8H6SB52</accession>
<name>A0A8H6SB52_9AGAR</name>
<dbReference type="AlphaFoldDB" id="A0A8H6SB52"/>
<comment type="caution">
    <text evidence="2">The sequence shown here is derived from an EMBL/GenBank/DDBJ whole genome shotgun (WGS) entry which is preliminary data.</text>
</comment>
<feature type="region of interest" description="Disordered" evidence="1">
    <location>
        <begin position="1"/>
        <end position="25"/>
    </location>
</feature>
<reference evidence="2" key="1">
    <citation type="submission" date="2020-05" db="EMBL/GenBank/DDBJ databases">
        <title>Mycena genomes resolve the evolution of fungal bioluminescence.</title>
        <authorList>
            <person name="Tsai I.J."/>
        </authorList>
    </citation>
    <scope>NUCLEOTIDE SEQUENCE</scope>
    <source>
        <strain evidence="2">171206Taipei</strain>
    </source>
</reference>
<dbReference type="EMBL" id="JACAZF010000009">
    <property type="protein sequence ID" value="KAF7294625.1"/>
    <property type="molecule type" value="Genomic_DNA"/>
</dbReference>
<dbReference type="RefSeq" id="XP_037215988.1">
    <property type="nucleotide sequence ID" value="XM_037366594.1"/>
</dbReference>
<dbReference type="Proteomes" id="UP000636479">
    <property type="component" value="Unassembled WGS sequence"/>
</dbReference>
<evidence type="ECO:0000256" key="1">
    <source>
        <dbReference type="SAM" id="MobiDB-lite"/>
    </source>
</evidence>
<keyword evidence="3" id="KW-1185">Reference proteome</keyword>
<evidence type="ECO:0000313" key="3">
    <source>
        <dbReference type="Proteomes" id="UP000636479"/>
    </source>
</evidence>
<gene>
    <name evidence="2" type="ORF">MIND_00999100</name>
</gene>
<evidence type="ECO:0000313" key="2">
    <source>
        <dbReference type="EMBL" id="KAF7294625.1"/>
    </source>
</evidence>
<feature type="compositionally biased region" description="Pro residues" evidence="1">
    <location>
        <begin position="13"/>
        <end position="23"/>
    </location>
</feature>
<dbReference type="GeneID" id="59349110"/>
<protein>
    <submittedName>
        <fullName evidence="2">Uncharacterized protein</fullName>
    </submittedName>
</protein>
<proteinExistence type="predicted"/>
<dbReference type="OrthoDB" id="3066036at2759"/>
<sequence>MPTNAELIQPTPQLEPAPNPPESAPRVLPRHLRPLDYEIAMAQRQKRNEKARKHQAKRREALKQATLEEKKAFGERARIYQARYRFRHREAIQLGEAIRRAEIYCQRYGVAQYQKYVERRERWHKNEPAPPTLPPLPELSMPLFVRPQTEAGSPGDSTTRWNNALLHRIYHTTRLQSS</sequence>
<organism evidence="2 3">
    <name type="scientific">Mycena indigotica</name>
    <dbReference type="NCBI Taxonomy" id="2126181"/>
    <lineage>
        <taxon>Eukaryota</taxon>
        <taxon>Fungi</taxon>
        <taxon>Dikarya</taxon>
        <taxon>Basidiomycota</taxon>
        <taxon>Agaricomycotina</taxon>
        <taxon>Agaricomycetes</taxon>
        <taxon>Agaricomycetidae</taxon>
        <taxon>Agaricales</taxon>
        <taxon>Marasmiineae</taxon>
        <taxon>Mycenaceae</taxon>
        <taxon>Mycena</taxon>
    </lineage>
</organism>